<organism evidence="1 2">
    <name type="scientific">Pistacia atlantica</name>
    <dbReference type="NCBI Taxonomy" id="434234"/>
    <lineage>
        <taxon>Eukaryota</taxon>
        <taxon>Viridiplantae</taxon>
        <taxon>Streptophyta</taxon>
        <taxon>Embryophyta</taxon>
        <taxon>Tracheophyta</taxon>
        <taxon>Spermatophyta</taxon>
        <taxon>Magnoliopsida</taxon>
        <taxon>eudicotyledons</taxon>
        <taxon>Gunneridae</taxon>
        <taxon>Pentapetalae</taxon>
        <taxon>rosids</taxon>
        <taxon>malvids</taxon>
        <taxon>Sapindales</taxon>
        <taxon>Anacardiaceae</taxon>
        <taxon>Pistacia</taxon>
    </lineage>
</organism>
<evidence type="ECO:0000313" key="1">
    <source>
        <dbReference type="EMBL" id="KAJ0083690.1"/>
    </source>
</evidence>
<keyword evidence="2" id="KW-1185">Reference proteome</keyword>
<evidence type="ECO:0000313" key="2">
    <source>
        <dbReference type="Proteomes" id="UP001164250"/>
    </source>
</evidence>
<sequence>MGNKAGVLRPSCFDSSAAYYFCSRCSTHITLREDMMVISPSFTLSDIQKLRLNMYGTSLYNLHIVEPLA</sequence>
<dbReference type="EMBL" id="CM047907">
    <property type="protein sequence ID" value="KAJ0083690.1"/>
    <property type="molecule type" value="Genomic_DNA"/>
</dbReference>
<name>A0ACC1A848_9ROSI</name>
<comment type="caution">
    <text evidence="1">The sequence shown here is derived from an EMBL/GenBank/DDBJ whole genome shotgun (WGS) entry which is preliminary data.</text>
</comment>
<protein>
    <submittedName>
        <fullName evidence="1">Uncharacterized protein</fullName>
    </submittedName>
</protein>
<proteinExistence type="predicted"/>
<gene>
    <name evidence="1" type="ORF">Patl1_30870</name>
</gene>
<accession>A0ACC1A848</accession>
<dbReference type="Proteomes" id="UP001164250">
    <property type="component" value="Chromosome 11"/>
</dbReference>
<reference evidence="2" key="1">
    <citation type="journal article" date="2023" name="G3 (Bethesda)">
        <title>Genome assembly and association tests identify interacting loci associated with vigor, precocity, and sex in interspecific pistachio rootstocks.</title>
        <authorList>
            <person name="Palmer W."/>
            <person name="Jacygrad E."/>
            <person name="Sagayaradj S."/>
            <person name="Cavanaugh K."/>
            <person name="Han R."/>
            <person name="Bertier L."/>
            <person name="Beede B."/>
            <person name="Kafkas S."/>
            <person name="Golino D."/>
            <person name="Preece J."/>
            <person name="Michelmore R."/>
        </authorList>
    </citation>
    <scope>NUCLEOTIDE SEQUENCE [LARGE SCALE GENOMIC DNA]</scope>
</reference>